<organism evidence="2 3">
    <name type="scientific">Candidatus Avoscillospira avistercoris</name>
    <dbReference type="NCBI Taxonomy" id="2840707"/>
    <lineage>
        <taxon>Bacteria</taxon>
        <taxon>Bacillati</taxon>
        <taxon>Bacillota</taxon>
        <taxon>Clostridia</taxon>
        <taxon>Eubacteriales</taxon>
        <taxon>Oscillospiraceae</taxon>
        <taxon>Oscillospiraceae incertae sedis</taxon>
        <taxon>Candidatus Avoscillospira</taxon>
    </lineage>
</organism>
<feature type="compositionally biased region" description="Basic and acidic residues" evidence="1">
    <location>
        <begin position="127"/>
        <end position="137"/>
    </location>
</feature>
<dbReference type="InterPro" id="IPR011050">
    <property type="entry name" value="Pectin_lyase_fold/virulence"/>
</dbReference>
<feature type="region of interest" description="Disordered" evidence="1">
    <location>
        <begin position="221"/>
        <end position="261"/>
    </location>
</feature>
<gene>
    <name evidence="2" type="ORF">IAA83_00340</name>
</gene>
<evidence type="ECO:0000256" key="1">
    <source>
        <dbReference type="SAM" id="MobiDB-lite"/>
    </source>
</evidence>
<dbReference type="Proteomes" id="UP000886741">
    <property type="component" value="Unassembled WGS sequence"/>
</dbReference>
<name>A0A9D1JS86_9FIRM</name>
<proteinExistence type="predicted"/>
<protein>
    <submittedName>
        <fullName evidence="2">Uncharacterized protein</fullName>
    </submittedName>
</protein>
<accession>A0A9D1JS86</accession>
<feature type="region of interest" description="Disordered" evidence="1">
    <location>
        <begin position="113"/>
        <end position="137"/>
    </location>
</feature>
<feature type="compositionally biased region" description="Low complexity" evidence="1">
    <location>
        <begin position="221"/>
        <end position="249"/>
    </location>
</feature>
<reference evidence="2" key="2">
    <citation type="journal article" date="2021" name="PeerJ">
        <title>Extensive microbial diversity within the chicken gut microbiome revealed by metagenomics and culture.</title>
        <authorList>
            <person name="Gilroy R."/>
            <person name="Ravi A."/>
            <person name="Getino M."/>
            <person name="Pursley I."/>
            <person name="Horton D.L."/>
            <person name="Alikhan N.F."/>
            <person name="Baker D."/>
            <person name="Gharbi K."/>
            <person name="Hall N."/>
            <person name="Watson M."/>
            <person name="Adriaenssens E.M."/>
            <person name="Foster-Nyarko E."/>
            <person name="Jarju S."/>
            <person name="Secka A."/>
            <person name="Antonio M."/>
            <person name="Oren A."/>
            <person name="Chaudhuri R.R."/>
            <person name="La Ragione R."/>
            <person name="Hildebrand F."/>
            <person name="Pallen M.J."/>
        </authorList>
    </citation>
    <scope>NUCLEOTIDE SEQUENCE</scope>
    <source>
        <strain evidence="2">ChiBcec16-1751</strain>
    </source>
</reference>
<dbReference type="SUPFAM" id="SSF51126">
    <property type="entry name" value="Pectin lyase-like"/>
    <property type="match status" value="1"/>
</dbReference>
<evidence type="ECO:0000313" key="3">
    <source>
        <dbReference type="Proteomes" id="UP000886741"/>
    </source>
</evidence>
<sequence>MGTPFTKDMNIITNFLKDMDIIAALDDQPNDVGGLTAAELKAKFDEGGKAIQAFLNDTLIPEVVGLDATEASRKEAEQLRVASEQARVKAEQARVTAEQARVTAEAEREHAEYLRQSGETGRIQGENTRRTQEAGRAREELARVEAEQGRAAAESARVDAEAARAAAEAQRVDSTTGIVAQATKQAQLASDGAAAAVEAQAAARQSAEAAAASQEQAAASAQTASTDAQTAQTAASTATEQAQAAQSWAVGGTGTRPEEDHDNAKYWAGVAHDAAGGGVVSFHGRTGAVLPQAGDYTAEMVGAASLDSDGKVPVEQLPAIGGTRMCRLVVGAADDGWTEKDCDYLCDGVDDQAEIQAAIDALPEAGGEIRLLEGSYYLSGQFVVSKADVTLRGTPGATRLYAAYKLSGLNFFVRVTADRCTLSGLWLSPGNGISGGMACGVELTGKEGALDTVDLRNFSMTALSVSKTAEDCSVRFCRTSADGGMVAMGPRCTFYGCVIGQGGLLCYGEESLVFCNRVRGMNSTICGTHSVATNNLFDASNYYDSYGAFVGNPKQYGGIAFVGNVVKPNKSGNQFSLRLDGNENIVTGNILVQYGHTDNGTGNLVDGNLVTTGGVSDGV</sequence>
<dbReference type="Gene3D" id="2.160.20.10">
    <property type="entry name" value="Single-stranded right-handed beta-helix, Pectin lyase-like"/>
    <property type="match status" value="1"/>
</dbReference>
<reference evidence="2" key="1">
    <citation type="submission" date="2020-10" db="EMBL/GenBank/DDBJ databases">
        <authorList>
            <person name="Gilroy R."/>
        </authorList>
    </citation>
    <scope>NUCLEOTIDE SEQUENCE</scope>
    <source>
        <strain evidence="2">ChiBcec16-1751</strain>
    </source>
</reference>
<comment type="caution">
    <text evidence="2">The sequence shown here is derived from an EMBL/GenBank/DDBJ whole genome shotgun (WGS) entry which is preliminary data.</text>
</comment>
<evidence type="ECO:0000313" key="2">
    <source>
        <dbReference type="EMBL" id="HIS63802.1"/>
    </source>
</evidence>
<dbReference type="InterPro" id="IPR012334">
    <property type="entry name" value="Pectin_lyas_fold"/>
</dbReference>
<dbReference type="AlphaFoldDB" id="A0A9D1JS86"/>
<dbReference type="EMBL" id="DVJJ01000009">
    <property type="protein sequence ID" value="HIS63802.1"/>
    <property type="molecule type" value="Genomic_DNA"/>
</dbReference>